<keyword evidence="2" id="KW-1133">Transmembrane helix</keyword>
<protein>
    <submittedName>
        <fullName evidence="3">Uncharacterized protein</fullName>
    </submittedName>
</protein>
<keyword evidence="2" id="KW-0472">Membrane</keyword>
<dbReference type="InParanoid" id="A2E6H0"/>
<evidence type="ECO:0000313" key="4">
    <source>
        <dbReference type="Proteomes" id="UP000001542"/>
    </source>
</evidence>
<name>A2E6H0_TRIV3</name>
<reference evidence="3" key="1">
    <citation type="submission" date="2006-10" db="EMBL/GenBank/DDBJ databases">
        <authorList>
            <person name="Amadeo P."/>
            <person name="Zhao Q."/>
            <person name="Wortman J."/>
            <person name="Fraser-Liggett C."/>
            <person name="Carlton J."/>
        </authorList>
    </citation>
    <scope>NUCLEOTIDE SEQUENCE</scope>
    <source>
        <strain evidence="3">G3</strain>
    </source>
</reference>
<dbReference type="VEuPathDB" id="TrichDB:TVAG_106780"/>
<dbReference type="KEGG" id="tva:4769741"/>
<dbReference type="Proteomes" id="UP000001542">
    <property type="component" value="Unassembled WGS sequence"/>
</dbReference>
<organism evidence="3 4">
    <name type="scientific">Trichomonas vaginalis (strain ATCC PRA-98 / G3)</name>
    <dbReference type="NCBI Taxonomy" id="412133"/>
    <lineage>
        <taxon>Eukaryota</taxon>
        <taxon>Metamonada</taxon>
        <taxon>Parabasalia</taxon>
        <taxon>Trichomonadida</taxon>
        <taxon>Trichomonadidae</taxon>
        <taxon>Trichomonas</taxon>
    </lineage>
</organism>
<dbReference type="RefSeq" id="XP_001324006.1">
    <property type="nucleotide sequence ID" value="XM_001323971.1"/>
</dbReference>
<evidence type="ECO:0000313" key="3">
    <source>
        <dbReference type="EMBL" id="EAY11783.1"/>
    </source>
</evidence>
<feature type="transmembrane region" description="Helical" evidence="2">
    <location>
        <begin position="538"/>
        <end position="558"/>
    </location>
</feature>
<dbReference type="EMBL" id="DS113313">
    <property type="protein sequence ID" value="EAY11783.1"/>
    <property type="molecule type" value="Genomic_DNA"/>
</dbReference>
<dbReference type="AlphaFoldDB" id="A2E6H0"/>
<feature type="compositionally biased region" description="Polar residues" evidence="1">
    <location>
        <begin position="477"/>
        <end position="486"/>
    </location>
</feature>
<gene>
    <name evidence="3" type="ORF">TVAG_106780</name>
</gene>
<feature type="region of interest" description="Disordered" evidence="1">
    <location>
        <begin position="458"/>
        <end position="492"/>
    </location>
</feature>
<evidence type="ECO:0000256" key="2">
    <source>
        <dbReference type="SAM" id="Phobius"/>
    </source>
</evidence>
<sequence length="564" mass="67474">MEEYGIQWDFTRYNRSSDKKKVKYRVATAYDIKIFKQCPVLSLLNLKNDQSYYKNMRSIVESISGKNFPDPQNQKSAFLSKIKANKKILTPETPEEVMDHISLLPNTFDIYQYMYNFQESLQKPQLFFETTKLVINSKKIVHNIELYEQLFVHLSPFLLQFKSNPDYHIFEQQCIIMSLFEAIVLSYPIELKQYAAFVERVINCFINLIIHSRESIQMCAWRYLTFIVKVAVFRVSEPVAVSLVENIVTKIIHIPQIHQMLYHLLVTMKDVFFLPVIYFSSQILKRVEFDQRDLQNIMNVCRKNPRIRRPFPIIRYMLQHSIYPSEKTSICFLILSENKRYFKTCKFLVRWSRVYIKRTFQWLVIARKANRYYHFRRYVAYNLWKLYNLNIPNISESIEVAASSLLYFYPNFPDVAGYFQISTIEPEFQEEFKYLCYNMDNLKFQLLYPAGCFKPREEVDNKPQQTPEGSDDENNDNYDQNHNSQYKVDGNLDSDELNEENELIENYVQFEFPPVEYSSVNSTKSFTKKSNIRKRPATYVPFLILVIAMFSYFVWFAYFQYAKY</sequence>
<reference evidence="3" key="2">
    <citation type="journal article" date="2007" name="Science">
        <title>Draft genome sequence of the sexually transmitted pathogen Trichomonas vaginalis.</title>
        <authorList>
            <person name="Carlton J.M."/>
            <person name="Hirt R.P."/>
            <person name="Silva J.C."/>
            <person name="Delcher A.L."/>
            <person name="Schatz M."/>
            <person name="Zhao Q."/>
            <person name="Wortman J.R."/>
            <person name="Bidwell S.L."/>
            <person name="Alsmark U.C.M."/>
            <person name="Besteiro S."/>
            <person name="Sicheritz-Ponten T."/>
            <person name="Noel C.J."/>
            <person name="Dacks J.B."/>
            <person name="Foster P.G."/>
            <person name="Simillion C."/>
            <person name="Van de Peer Y."/>
            <person name="Miranda-Saavedra D."/>
            <person name="Barton G.J."/>
            <person name="Westrop G.D."/>
            <person name="Mueller S."/>
            <person name="Dessi D."/>
            <person name="Fiori P.L."/>
            <person name="Ren Q."/>
            <person name="Paulsen I."/>
            <person name="Zhang H."/>
            <person name="Bastida-Corcuera F.D."/>
            <person name="Simoes-Barbosa A."/>
            <person name="Brown M.T."/>
            <person name="Hayes R.D."/>
            <person name="Mukherjee M."/>
            <person name="Okumura C.Y."/>
            <person name="Schneider R."/>
            <person name="Smith A.J."/>
            <person name="Vanacova S."/>
            <person name="Villalvazo M."/>
            <person name="Haas B.J."/>
            <person name="Pertea M."/>
            <person name="Feldblyum T.V."/>
            <person name="Utterback T.R."/>
            <person name="Shu C.L."/>
            <person name="Osoegawa K."/>
            <person name="de Jong P.J."/>
            <person name="Hrdy I."/>
            <person name="Horvathova L."/>
            <person name="Zubacova Z."/>
            <person name="Dolezal P."/>
            <person name="Malik S.B."/>
            <person name="Logsdon J.M. Jr."/>
            <person name="Henze K."/>
            <person name="Gupta A."/>
            <person name="Wang C.C."/>
            <person name="Dunne R.L."/>
            <person name="Upcroft J.A."/>
            <person name="Upcroft P."/>
            <person name="White O."/>
            <person name="Salzberg S.L."/>
            <person name="Tang P."/>
            <person name="Chiu C.-H."/>
            <person name="Lee Y.-S."/>
            <person name="Embley T.M."/>
            <person name="Coombs G.H."/>
            <person name="Mottram J.C."/>
            <person name="Tachezy J."/>
            <person name="Fraser-Liggett C.M."/>
            <person name="Johnson P.J."/>
        </authorList>
    </citation>
    <scope>NUCLEOTIDE SEQUENCE [LARGE SCALE GENOMIC DNA]</scope>
    <source>
        <strain evidence="3">G3</strain>
    </source>
</reference>
<evidence type="ECO:0000256" key="1">
    <source>
        <dbReference type="SAM" id="MobiDB-lite"/>
    </source>
</evidence>
<proteinExistence type="predicted"/>
<accession>A2E6H0</accession>
<dbReference type="VEuPathDB" id="TrichDB:TVAGG3_0040300"/>
<keyword evidence="4" id="KW-1185">Reference proteome</keyword>
<keyword evidence="2" id="KW-0812">Transmembrane</keyword>